<dbReference type="Proteomes" id="UP000805193">
    <property type="component" value="Unassembled WGS sequence"/>
</dbReference>
<name>A0AC60QPG3_IXOPE</name>
<accession>A0AC60QPG3</accession>
<sequence length="1172" mass="133629">MTQEGEGRIQETGQVRQEGLMSPLTGQRNSQIENVTQKVVDEDSEVIDQNGETAIRVENKERTETEEVTSMDIEKTDNPGARTKIAFLLGDANAEKLKPVLEEEVKDARMKTWFKSRATLGQTLEQARDLKELDEGKRALVVIHAGMEDVMSGQEVTSTIETTRIQLKELLEKSQWHCYAICADIQELQGQHEVIVLGDFNGHLEELDGKTDANGRRLMDLARRNNLVVSNLEEKCEGTVTWAARDQCSSIDYSLLSPRIYDRLTSMKIDEDGLGNLGSDHNRLRLIFETHVDKTEKGKQEHRTGHPTEREIEKIATVLEGLSIPLKGYKDMENVMKNALEEQIRSRPRQKRRPKAWWNHEVDIAVKRRRAASRYHRGIVKRGRREEVNRAWELFRNCKQKAAACIQASIQRCDQRFMEELRRAGKSAPQRFWRRLRGEARSTSHTQMLKQPETGAEMLGVQCIPLIEEWYGNMIGAEEPVSVEGDQEIPDLDNKDQGPPAELRVRPTDGELSRAARRVDAKTAMGSDGIPMSLIQGLGPRMRALVAESLTEILADAQVPETWKETRMKLLYKGKGEKAELGNYRPISITSVLYRMCTQIIRTRLQKWAEETEVLGELQNGFRTGRCIEDNLFVVTQCIEVAAQEGRPLYAAFLDISKAYDTVDRNILWSRLRGLGINEADVNLLQALYDGVSVRIEWEDHMTKRLPVPRGLRQGCPLSPLLFMLYVAPLEKALEQSDVGFDLSYRMEGAWKRQRIPALIYADDVLLLADSPKDLQVLLDICGELATHLRLRFNQSKSAVLVWGDQDGPNQEPEEQQWHLQGGNLTRQNTVKYLGVTLAAESDYLKVHEREKRLRAIRGKGVLAKKTTWTFNRFEVVRGLWKMAIVPGLTYANGVLVLSSQTREFLERRQREAGRMALAVPRTAPNEGVQGDLGWSSFEAREASAKALYERRVHRLPDGNWAHRTLRYMIYKERGTKWMHRLRRLRDRYGFEPIWLESAGENRVGSATIRKGIQAVETERWRAGAAAKPSLALYYTEKEAIKKEPWYDNSTGSGLLAEARMGTLRTRVWRARFTEGQERTCTLCGQTDETTEHLVLQCRHIVPVPSATVLPVALGFRIGAEQGEEEQRNVRSAVEVTKRRLEVWWRETHRQRECNRPAEHQAEAEVAGGATD</sequence>
<keyword evidence="2" id="KW-1185">Reference proteome</keyword>
<proteinExistence type="predicted"/>
<protein>
    <submittedName>
        <fullName evidence="1">Uncharacterized protein</fullName>
    </submittedName>
</protein>
<gene>
    <name evidence="1" type="ORF">HPB47_018003</name>
</gene>
<dbReference type="EMBL" id="JABSTQ010007011">
    <property type="protein sequence ID" value="KAG0436347.1"/>
    <property type="molecule type" value="Genomic_DNA"/>
</dbReference>
<organism evidence="1 2">
    <name type="scientific">Ixodes persulcatus</name>
    <name type="common">Taiga tick</name>
    <dbReference type="NCBI Taxonomy" id="34615"/>
    <lineage>
        <taxon>Eukaryota</taxon>
        <taxon>Metazoa</taxon>
        <taxon>Ecdysozoa</taxon>
        <taxon>Arthropoda</taxon>
        <taxon>Chelicerata</taxon>
        <taxon>Arachnida</taxon>
        <taxon>Acari</taxon>
        <taxon>Parasitiformes</taxon>
        <taxon>Ixodida</taxon>
        <taxon>Ixodoidea</taxon>
        <taxon>Ixodidae</taxon>
        <taxon>Ixodinae</taxon>
        <taxon>Ixodes</taxon>
    </lineage>
</organism>
<evidence type="ECO:0000313" key="2">
    <source>
        <dbReference type="Proteomes" id="UP000805193"/>
    </source>
</evidence>
<evidence type="ECO:0000313" key="1">
    <source>
        <dbReference type="EMBL" id="KAG0436347.1"/>
    </source>
</evidence>
<reference evidence="1 2" key="1">
    <citation type="journal article" date="2020" name="Cell">
        <title>Large-Scale Comparative Analyses of Tick Genomes Elucidate Their Genetic Diversity and Vector Capacities.</title>
        <authorList>
            <consortium name="Tick Genome and Microbiome Consortium (TIGMIC)"/>
            <person name="Jia N."/>
            <person name="Wang J."/>
            <person name="Shi W."/>
            <person name="Du L."/>
            <person name="Sun Y."/>
            <person name="Zhan W."/>
            <person name="Jiang J.F."/>
            <person name="Wang Q."/>
            <person name="Zhang B."/>
            <person name="Ji P."/>
            <person name="Bell-Sakyi L."/>
            <person name="Cui X.M."/>
            <person name="Yuan T.T."/>
            <person name="Jiang B.G."/>
            <person name="Yang W.F."/>
            <person name="Lam T.T."/>
            <person name="Chang Q.C."/>
            <person name="Ding S.J."/>
            <person name="Wang X.J."/>
            <person name="Zhu J.G."/>
            <person name="Ruan X.D."/>
            <person name="Zhao L."/>
            <person name="Wei J.T."/>
            <person name="Ye R.Z."/>
            <person name="Que T.C."/>
            <person name="Du C.H."/>
            <person name="Zhou Y.H."/>
            <person name="Cheng J.X."/>
            <person name="Dai P.F."/>
            <person name="Guo W.B."/>
            <person name="Han X.H."/>
            <person name="Huang E.J."/>
            <person name="Li L.F."/>
            <person name="Wei W."/>
            <person name="Gao Y.C."/>
            <person name="Liu J.Z."/>
            <person name="Shao H.Z."/>
            <person name="Wang X."/>
            <person name="Wang C.C."/>
            <person name="Yang T.C."/>
            <person name="Huo Q.B."/>
            <person name="Li W."/>
            <person name="Chen H.Y."/>
            <person name="Chen S.E."/>
            <person name="Zhou L.G."/>
            <person name="Ni X.B."/>
            <person name="Tian J.H."/>
            <person name="Sheng Y."/>
            <person name="Liu T."/>
            <person name="Pan Y.S."/>
            <person name="Xia L.Y."/>
            <person name="Li J."/>
            <person name="Zhao F."/>
            <person name="Cao W.C."/>
        </authorList>
    </citation>
    <scope>NUCLEOTIDE SEQUENCE [LARGE SCALE GENOMIC DNA]</scope>
    <source>
        <strain evidence="1">Iper-2018</strain>
    </source>
</reference>
<comment type="caution">
    <text evidence="1">The sequence shown here is derived from an EMBL/GenBank/DDBJ whole genome shotgun (WGS) entry which is preliminary data.</text>
</comment>